<evidence type="ECO:0000256" key="2">
    <source>
        <dbReference type="ARBA" id="ARBA00022801"/>
    </source>
</evidence>
<dbReference type="InterPro" id="IPR014016">
    <property type="entry name" value="UvrD-like_ATP-bd"/>
</dbReference>
<evidence type="ECO:0000256" key="1">
    <source>
        <dbReference type="ARBA" id="ARBA00022741"/>
    </source>
</evidence>
<dbReference type="GO" id="GO:0016787">
    <property type="term" value="F:hydrolase activity"/>
    <property type="evidence" value="ECO:0007669"/>
    <property type="project" value="UniProtKB-KW"/>
</dbReference>
<dbReference type="InterPro" id="IPR027417">
    <property type="entry name" value="P-loop_NTPase"/>
</dbReference>
<dbReference type="GO" id="GO:0000725">
    <property type="term" value="P:recombinational repair"/>
    <property type="evidence" value="ECO:0007669"/>
    <property type="project" value="TreeGrafter"/>
</dbReference>
<dbReference type="Pfam" id="PF00580">
    <property type="entry name" value="UvrD-helicase"/>
    <property type="match status" value="1"/>
</dbReference>
<dbReference type="Gene3D" id="3.40.50.300">
    <property type="entry name" value="P-loop containing nucleotide triphosphate hydrolases"/>
    <property type="match status" value="2"/>
</dbReference>
<proteinExistence type="predicted"/>
<organism evidence="6 7">
    <name type="scientific">Peptostreptococcus stomatis DSM 17678</name>
    <dbReference type="NCBI Taxonomy" id="596315"/>
    <lineage>
        <taxon>Bacteria</taxon>
        <taxon>Bacillati</taxon>
        <taxon>Bacillota</taxon>
        <taxon>Clostridia</taxon>
        <taxon>Peptostreptococcales</taxon>
        <taxon>Peptostreptococcaceae</taxon>
        <taxon>Peptostreptococcus</taxon>
    </lineage>
</organism>
<accession>E0E146</accession>
<keyword evidence="4" id="KW-0067">ATP-binding</keyword>
<keyword evidence="2" id="KW-0378">Hydrolase</keyword>
<comment type="caution">
    <text evidence="6">The sequence shown here is derived from an EMBL/GenBank/DDBJ whole genome shotgun (WGS) entry which is preliminary data.</text>
</comment>
<dbReference type="Proteomes" id="UP000003244">
    <property type="component" value="Unassembled WGS sequence"/>
</dbReference>
<reference evidence="6 7" key="1">
    <citation type="submission" date="2010-08" db="EMBL/GenBank/DDBJ databases">
        <authorList>
            <person name="Harkins D.M."/>
            <person name="Madupu R."/>
            <person name="Durkin A.S."/>
            <person name="Torralba M."/>
            <person name="Methe B."/>
            <person name="Sutton G.G."/>
            <person name="Nelson K.E."/>
        </authorList>
    </citation>
    <scope>NUCLEOTIDE SEQUENCE [LARGE SCALE GENOMIC DNA]</scope>
    <source>
        <strain evidence="6 7">DSM 17678</strain>
    </source>
</reference>
<dbReference type="GO" id="GO:0003677">
    <property type="term" value="F:DNA binding"/>
    <property type="evidence" value="ECO:0007669"/>
    <property type="project" value="InterPro"/>
</dbReference>
<gene>
    <name evidence="6" type="ORF">HMPREF0634_0398</name>
</gene>
<dbReference type="EMBL" id="ADGQ01000004">
    <property type="protein sequence ID" value="EFM65377.1"/>
    <property type="molecule type" value="Genomic_DNA"/>
</dbReference>
<dbReference type="AlphaFoldDB" id="E0E146"/>
<dbReference type="PANTHER" id="PTHR11070:SF2">
    <property type="entry name" value="ATP-DEPENDENT DNA HELICASE SRS2"/>
    <property type="match status" value="1"/>
</dbReference>
<keyword evidence="3" id="KW-0347">Helicase</keyword>
<protein>
    <recommendedName>
        <fullName evidence="5">UvrD-like helicase ATP-binding domain-containing protein</fullName>
    </recommendedName>
</protein>
<dbReference type="GO" id="GO:0005524">
    <property type="term" value="F:ATP binding"/>
    <property type="evidence" value="ECO:0007669"/>
    <property type="project" value="UniProtKB-KW"/>
</dbReference>
<dbReference type="GO" id="GO:0043138">
    <property type="term" value="F:3'-5' DNA helicase activity"/>
    <property type="evidence" value="ECO:0007669"/>
    <property type="project" value="TreeGrafter"/>
</dbReference>
<evidence type="ECO:0000259" key="5">
    <source>
        <dbReference type="Pfam" id="PF00580"/>
    </source>
</evidence>
<keyword evidence="1" id="KW-0547">Nucleotide-binding</keyword>
<dbReference type="OrthoDB" id="1742800at2"/>
<dbReference type="eggNOG" id="COG0210">
    <property type="taxonomic scope" value="Bacteria"/>
</dbReference>
<evidence type="ECO:0000313" key="7">
    <source>
        <dbReference type="Proteomes" id="UP000003244"/>
    </source>
</evidence>
<name>E0E146_9FIRM</name>
<evidence type="ECO:0000256" key="4">
    <source>
        <dbReference type="ARBA" id="ARBA00022840"/>
    </source>
</evidence>
<dbReference type="STRING" id="596315.HMPREF0634_0398"/>
<keyword evidence="7" id="KW-1185">Reference proteome</keyword>
<evidence type="ECO:0000256" key="3">
    <source>
        <dbReference type="ARBA" id="ARBA00022806"/>
    </source>
</evidence>
<dbReference type="SUPFAM" id="SSF52540">
    <property type="entry name" value="P-loop containing nucleoside triphosphate hydrolases"/>
    <property type="match status" value="1"/>
</dbReference>
<evidence type="ECO:0000313" key="6">
    <source>
        <dbReference type="EMBL" id="EFM65377.1"/>
    </source>
</evidence>
<feature type="domain" description="UvrD-like helicase ATP-binding" evidence="5">
    <location>
        <begin position="208"/>
        <end position="378"/>
    </location>
</feature>
<dbReference type="PANTHER" id="PTHR11070">
    <property type="entry name" value="UVRD / RECB / PCRA DNA HELICASE FAMILY MEMBER"/>
    <property type="match status" value="1"/>
</dbReference>
<dbReference type="InterPro" id="IPR000212">
    <property type="entry name" value="DNA_helicase_UvrD/REP"/>
</dbReference>
<sequence>MKNFTNIVSNLDALKLKKVEEFIYKNVGEEVFILPKVVPFKGINTDMLYIKDNKLLFIKFMDTTEELFSFLDEEILEIMREEFELMKENMDRYFPDISYNYVFIMPYIDYIEDTYGMDDFISENIICGSKVKELINEDNIDFDSYFKEANDEIAMSIYLFRVCTEYFTLTRDINTNKKLKKISFHDKNLDYKFVLMDDDQILNIASVNYGNHAIVGGSGTGKSAIMLGRVIKLSKIYPHHNFLILTFTKQQANKYLELLDILKVDTNNIMVYTFSSFIFKVAKINKLVIDYNLVKTNYDKAFANIMKQVDNSVKNKKMFKGIFIDEAENMNEDDINLIYQFLYTSKRVFNVNVCKAYNINNSLNIYKCKIKENIEYEDELYLEKNYRQSQEVVDFINSFCDRSNDYIRSLRDNIPTTIFMKTKSIYKSGMNVNIVKVDDLDDQIHSVIWEIQHLINDCGFKPEDIAVVYPFNKKKLKNGKMIYFQYMLRKSLEDADIPYMYADDTVTNLTPKTGVTISNIYSIKSLSYKAIIICELEMLYNHKVSAEDQDYQINDFVGDLNKVYTAMTRVEDYLSIIASYDKDSSDIFKLLID</sequence>